<comment type="caution">
    <text evidence="2">The sequence shown here is derived from an EMBL/GenBank/DDBJ whole genome shotgun (WGS) entry which is preliminary data.</text>
</comment>
<reference evidence="2 3" key="1">
    <citation type="submission" date="2015-08" db="EMBL/GenBank/DDBJ databases">
        <title>Emmonsia species relationships and genome sequence.</title>
        <authorList>
            <person name="Cuomo C.A."/>
            <person name="Schwartz I.S."/>
            <person name="Kenyon C."/>
            <person name="De Hoog G.S."/>
            <person name="Govender N.P."/>
            <person name="Botha A."/>
            <person name="Moreno L."/>
            <person name="De Vries M."/>
            <person name="Munoz J.F."/>
            <person name="Stielow J.B."/>
        </authorList>
    </citation>
    <scope>NUCLEOTIDE SEQUENCE [LARGE SCALE GENOMIC DNA]</scope>
    <source>
        <strain evidence="2 3">EI222</strain>
    </source>
</reference>
<name>A0A1J9QDJ8_9EURO</name>
<dbReference type="EMBL" id="LGTZ01000162">
    <property type="protein sequence ID" value="OJD26902.1"/>
    <property type="molecule type" value="Genomic_DNA"/>
</dbReference>
<proteinExistence type="predicted"/>
<evidence type="ECO:0000256" key="1">
    <source>
        <dbReference type="SAM" id="Phobius"/>
    </source>
</evidence>
<organism evidence="2 3">
    <name type="scientific">Blastomyces percursus</name>
    <dbReference type="NCBI Taxonomy" id="1658174"/>
    <lineage>
        <taxon>Eukaryota</taxon>
        <taxon>Fungi</taxon>
        <taxon>Dikarya</taxon>
        <taxon>Ascomycota</taxon>
        <taxon>Pezizomycotina</taxon>
        <taxon>Eurotiomycetes</taxon>
        <taxon>Eurotiomycetidae</taxon>
        <taxon>Onygenales</taxon>
        <taxon>Ajellomycetaceae</taxon>
        <taxon>Blastomyces</taxon>
    </lineage>
</organism>
<keyword evidence="1" id="KW-0472">Membrane</keyword>
<dbReference type="Proteomes" id="UP000242791">
    <property type="component" value="Unassembled WGS sequence"/>
</dbReference>
<keyword evidence="1" id="KW-0812">Transmembrane</keyword>
<evidence type="ECO:0000313" key="3">
    <source>
        <dbReference type="Proteomes" id="UP000242791"/>
    </source>
</evidence>
<protein>
    <submittedName>
        <fullName evidence="2">Uncharacterized protein</fullName>
    </submittedName>
</protein>
<keyword evidence="1" id="KW-1133">Transmembrane helix</keyword>
<feature type="transmembrane region" description="Helical" evidence="1">
    <location>
        <begin position="24"/>
        <end position="43"/>
    </location>
</feature>
<keyword evidence="3" id="KW-1185">Reference proteome</keyword>
<dbReference type="AlphaFoldDB" id="A0A1J9QDJ8"/>
<dbReference type="OrthoDB" id="4182635at2759"/>
<sequence>MYAINKFIQKVQIFSLRTNAILEYFRNALLLSCMVLLFVEGIARRNKQPRMPERIPEWMSDGMPDGMPDGIPITRPAVQMYRRVLSMRARYEIDVLPAIPEEEGGE</sequence>
<dbReference type="VEuPathDB" id="FungiDB:ACJ73_01713"/>
<gene>
    <name evidence="2" type="ORF">ACJ73_01713</name>
</gene>
<evidence type="ECO:0000313" key="2">
    <source>
        <dbReference type="EMBL" id="OJD26902.1"/>
    </source>
</evidence>
<accession>A0A1J9QDJ8</accession>